<name>A0A1F6UPE4_9PROT</name>
<feature type="transmembrane region" description="Helical" evidence="1">
    <location>
        <begin position="68"/>
        <end position="88"/>
    </location>
</feature>
<organism evidence="2 3">
    <name type="scientific">Candidatus Muproteobacteria bacterium RBG_19FT_COMBO_61_10</name>
    <dbReference type="NCBI Taxonomy" id="1817761"/>
    <lineage>
        <taxon>Bacteria</taxon>
        <taxon>Pseudomonadati</taxon>
        <taxon>Pseudomonadota</taxon>
        <taxon>Candidatus Muproteobacteria</taxon>
    </lineage>
</organism>
<evidence type="ECO:0000313" key="2">
    <source>
        <dbReference type="EMBL" id="OGI59245.1"/>
    </source>
</evidence>
<evidence type="ECO:0000256" key="1">
    <source>
        <dbReference type="SAM" id="Phobius"/>
    </source>
</evidence>
<evidence type="ECO:0000313" key="3">
    <source>
        <dbReference type="Proteomes" id="UP000177950"/>
    </source>
</evidence>
<comment type="caution">
    <text evidence="2">The sequence shown here is derived from an EMBL/GenBank/DDBJ whole genome shotgun (WGS) entry which is preliminary data.</text>
</comment>
<feature type="transmembrane region" description="Helical" evidence="1">
    <location>
        <begin position="109"/>
        <end position="133"/>
    </location>
</feature>
<keyword evidence="1" id="KW-0472">Membrane</keyword>
<keyword evidence="1" id="KW-0812">Transmembrane</keyword>
<keyword evidence="1" id="KW-1133">Transmembrane helix</keyword>
<dbReference type="Proteomes" id="UP000177950">
    <property type="component" value="Unassembled WGS sequence"/>
</dbReference>
<accession>A0A1F6UPE4</accession>
<feature type="non-terminal residue" evidence="2">
    <location>
        <position position="194"/>
    </location>
</feature>
<gene>
    <name evidence="2" type="ORF">A2V58_09105</name>
</gene>
<feature type="transmembrane region" description="Helical" evidence="1">
    <location>
        <begin position="20"/>
        <end position="42"/>
    </location>
</feature>
<dbReference type="EMBL" id="MFSV01000002">
    <property type="protein sequence ID" value="OGI59245.1"/>
    <property type="molecule type" value="Genomic_DNA"/>
</dbReference>
<sequence>MEKQITDQKTDNVPAPPVSLAVKFIIVAFSLLYISFILYLVVDSWVHEQETLKRFLGVPAETPLPPGFLSAVYAVLGSILGAGVLGIVSFHRHVSIKQDFQTPHVWGYFVAPWLAAVLGLIVFALLQTGLLVFSGGGSSGQNTEISHMGYLAVGFLSGFGWVQAVEKIREVVKRFFAASPGEAKPGKEPPAPAG</sequence>
<feature type="transmembrane region" description="Helical" evidence="1">
    <location>
        <begin position="145"/>
        <end position="165"/>
    </location>
</feature>
<dbReference type="AlphaFoldDB" id="A0A1F6UPE4"/>
<protein>
    <submittedName>
        <fullName evidence="2">Uncharacterized protein</fullName>
    </submittedName>
</protein>
<proteinExistence type="predicted"/>
<reference evidence="2 3" key="1">
    <citation type="journal article" date="2016" name="Nat. Commun.">
        <title>Thousands of microbial genomes shed light on interconnected biogeochemical processes in an aquifer system.</title>
        <authorList>
            <person name="Anantharaman K."/>
            <person name="Brown C.T."/>
            <person name="Hug L.A."/>
            <person name="Sharon I."/>
            <person name="Castelle C.J."/>
            <person name="Probst A.J."/>
            <person name="Thomas B.C."/>
            <person name="Singh A."/>
            <person name="Wilkins M.J."/>
            <person name="Karaoz U."/>
            <person name="Brodie E.L."/>
            <person name="Williams K.H."/>
            <person name="Hubbard S.S."/>
            <person name="Banfield J.F."/>
        </authorList>
    </citation>
    <scope>NUCLEOTIDE SEQUENCE [LARGE SCALE GENOMIC DNA]</scope>
</reference>